<proteinExistence type="predicted"/>
<accession>I3WYW3</accession>
<organism evidence="1 2">
    <name type="scientific">Sinorhizobium fredii (strain USDA 257)</name>
    <dbReference type="NCBI Taxonomy" id="1185652"/>
    <lineage>
        <taxon>Bacteria</taxon>
        <taxon>Pseudomonadati</taxon>
        <taxon>Pseudomonadota</taxon>
        <taxon>Alphaproteobacteria</taxon>
        <taxon>Hyphomicrobiales</taxon>
        <taxon>Rhizobiaceae</taxon>
        <taxon>Sinorhizobium/Ensifer group</taxon>
        <taxon>Sinorhizobium</taxon>
    </lineage>
</organism>
<dbReference type="PATRIC" id="fig|1185652.3.peg.230"/>
<sequence>MATFRCHGRLINFQMAEATCDLHGDRTREQKTLQFPASAVLKRRVHLF</sequence>
<protein>
    <submittedName>
        <fullName evidence="1">Uncharacterized protein</fullName>
    </submittedName>
</protein>
<gene>
    <name evidence="1" type="ORF">USDA257_c02210</name>
</gene>
<dbReference type="AlphaFoldDB" id="I3WYW3"/>
<dbReference type="HOGENOM" id="CLU_3157822_0_0_5"/>
<dbReference type="EMBL" id="CP003563">
    <property type="protein sequence ID" value="AFL48819.1"/>
    <property type="molecule type" value="Genomic_DNA"/>
</dbReference>
<reference evidence="1 2" key="1">
    <citation type="journal article" date="2012" name="J. Bacteriol.">
        <title>Complete genome sequence of the broad-host-range strain Sinorhizobium fredii USDA257.</title>
        <authorList>
            <person name="Schuldes J."/>
            <person name="Rodriguez Orbegoso M."/>
            <person name="Schmeisser C."/>
            <person name="Krishnan H.B."/>
            <person name="Daniel R."/>
            <person name="Streit W.R."/>
        </authorList>
    </citation>
    <scope>NUCLEOTIDE SEQUENCE [LARGE SCALE GENOMIC DNA]</scope>
    <source>
        <strain evidence="1 2">USDA 257</strain>
    </source>
</reference>
<dbReference type="KEGG" id="sfd:USDA257_c02210"/>
<evidence type="ECO:0000313" key="2">
    <source>
        <dbReference type="Proteomes" id="UP000006180"/>
    </source>
</evidence>
<dbReference type="Proteomes" id="UP000006180">
    <property type="component" value="Chromosome"/>
</dbReference>
<evidence type="ECO:0000313" key="1">
    <source>
        <dbReference type="EMBL" id="AFL48819.1"/>
    </source>
</evidence>
<name>I3WYW3_SINF2</name>